<dbReference type="GO" id="GO:0005975">
    <property type="term" value="P:carbohydrate metabolic process"/>
    <property type="evidence" value="ECO:0007669"/>
    <property type="project" value="InterPro"/>
</dbReference>
<dbReference type="SUPFAM" id="SSF52266">
    <property type="entry name" value="SGNH hydrolase"/>
    <property type="match status" value="1"/>
</dbReference>
<dbReference type="InterPro" id="IPR054579">
    <property type="entry name" value="GCE-like_dom"/>
</dbReference>
<dbReference type="InterPro" id="IPR012341">
    <property type="entry name" value="6hp_glycosidase-like_sf"/>
</dbReference>
<proteinExistence type="predicted"/>
<keyword evidence="3" id="KW-0378">Hydrolase</keyword>
<dbReference type="InterPro" id="IPR029058">
    <property type="entry name" value="AB_hydrolase_fold"/>
</dbReference>
<dbReference type="SUPFAM" id="SSF53474">
    <property type="entry name" value="alpha/beta-Hydrolases"/>
    <property type="match status" value="1"/>
</dbReference>
<reference evidence="7" key="1">
    <citation type="submission" date="2012-06" db="EMBL/GenBank/DDBJ databases">
        <title>A novel metagenomic alpha-L-rhamnosidase with high activity on rutin.</title>
        <authorList>
            <person name="Rabausch U."/>
            <person name="Streit W.R."/>
        </authorList>
    </citation>
    <scope>NUCLEOTIDE SEQUENCE</scope>
</reference>
<evidence type="ECO:0000313" key="7">
    <source>
        <dbReference type="EMBL" id="AGH13541.1"/>
    </source>
</evidence>
<dbReference type="Pfam" id="PF16227">
    <property type="entry name" value="DUF4886"/>
    <property type="match status" value="1"/>
</dbReference>
<dbReference type="Gene3D" id="1.50.10.10">
    <property type="match status" value="1"/>
</dbReference>
<evidence type="ECO:0000256" key="2">
    <source>
        <dbReference type="ARBA" id="ARBA00022729"/>
    </source>
</evidence>
<organism evidence="7">
    <name type="scientific">uncultured bacterium pUR16A2</name>
    <dbReference type="NCBI Taxonomy" id="1204710"/>
    <lineage>
        <taxon>Bacteria</taxon>
        <taxon>environmental samples</taxon>
    </lineage>
</organism>
<evidence type="ECO:0000256" key="1">
    <source>
        <dbReference type="ARBA" id="ARBA00022487"/>
    </source>
</evidence>
<dbReference type="Pfam" id="PF17389">
    <property type="entry name" value="Bac_rhamnosid6H"/>
    <property type="match status" value="1"/>
</dbReference>
<dbReference type="PANTHER" id="PTHR34987:SF2">
    <property type="entry name" value="B, PUTATIVE (AFU_ORTHOLOGUE AFUA_7G05040)-RELATED"/>
    <property type="match status" value="1"/>
</dbReference>
<evidence type="ECO:0008006" key="8">
    <source>
        <dbReference type="Google" id="ProtNLM"/>
    </source>
</evidence>
<keyword evidence="2" id="KW-0732">Signal</keyword>
<feature type="domain" description="Alpha-L-rhamnosidase six-hairpin glycosidase" evidence="5">
    <location>
        <begin position="963"/>
        <end position="1277"/>
    </location>
</feature>
<keyword evidence="1" id="KW-0719">Serine esterase</keyword>
<dbReference type="EMBL" id="JX188020">
    <property type="protein sequence ID" value="AGH13541.1"/>
    <property type="molecule type" value="Genomic_DNA"/>
</dbReference>
<name>R9QZW5_9BACT</name>
<accession>R9QZW5</accession>
<dbReference type="InterPro" id="IPR032616">
    <property type="entry name" value="DUF4886"/>
</dbReference>
<dbReference type="Gene3D" id="2.60.420.10">
    <property type="entry name" value="Maltose phosphorylase, domain 3"/>
    <property type="match status" value="1"/>
</dbReference>
<sequence length="1364" mass="152787">MAGLYRFFMKGNRIIISLLLVFISAATAMAQKDTLRVLAIGNSFSMDAVEQNLHELGEADGVVLIIGDMYIGGCSLERHYKNSVNNAADYEYCKITADGKKTRTPKTTLETALADEKWDCVTFQQVSQLSGFRASFDPYLGRLLAYVKERVPSDVKFYWHQTWAYAPNAVHDGFVNYGRNQGIMYEAIADASKKVCEDYGFSVIPTGTAIQNLRNTYVEENVTRDGFHLNHTVGRYTAACTWYEALTGRSVVGNSFVTKYVWPDQAPAAQASAHAAVQNPFERTKLSFVRPDANYDEAKVPEYTLPDPLVCTDGKKVKNAKQWYEKRRPELLSLFETEMFGKAPGRPEDLHFKLLKETKNALGGKATFKEVGIYFTEDEKQFIRLLVVVPNDAKGPVPAFLGINFMGNHATTYDEAVSMIEKGEYSRFGRFELMPRGENAHRWPYETILDRGYAVATFYRNDIDPDWDDSFTNGVHPLFYKKGQTYPEMDEWGTIGAWAWGMSRALDYLETDADIDATRVVSIGHSRLGKTAIWAGALDTRFAMVVSNDSGCGGAAISRRAVGETLEVINNAFPHWFCGNFKKYNRNESSLPFDQHELLALIAPRPLCVASADQDLWADPAGEKLAAEEAAKVYEFLGCQKDKVNYHVRPGDHNILEYDWQYYLDMADKYLGSPKEITSAGIAPDAKNVWIDFSRDFALNEVPQSVPAKIAVDSKYWLWVNGKAVVFEGGLKRGPAPDASYYDVVDLAPYLKAGNNTIKVLQWYFGKEGFSHKSSGAPAFLFDAPSIGIVSDENWMCRVNTAYGTAPEPLPNYRLPESNIRYDATATPASWASAVAVAPHLGPMLERPIPQWKDYGVKPVKFEITHGADTDTLVARLPYNMQMTPVLDIKDNVGGNLVQIQTDHSFTAGTNNIRAEYVTTKGSQTYESYGWMNGDKLIVIVPKNVKVTGLAYRETGYDTAPEGTFVCDDEFFNTFWKKGLRTLYVNMRDTFFDCPERERAQWWGDAVVLMGECFYTYSTSVHALMSKAIHELAAWQKPDGGLFSPVPAGNYDSELPAQMLASVGRYGFWNYYMNTGDRQTIQDVYPAVKKYLSVWEQDSTGLTAYRKAGWNWGDWGDERDMRLIYAGWHHIALEGAANMADLLGYKQDAMLYRAKMAEVKDAFNACWNGNAYRHPEYDGLTDDRVQALAVVSGIASKDKYQAILETLKKEEHASPYMEKYVMEALFEMGYGDYALERTKKRFSFMVLHPEFNTLFEGWGVGKQGFGGGTVNHAWSGGSITVIANKLLGIYPVASGYSEFVVKPVDNLFKTYSITFPTVKGTVGLSCEDGKKWTVDVPEGSVAHVTLPCLAETVDLEGGHYTFSY</sequence>
<feature type="domain" description="DUF4886" evidence="4">
    <location>
        <begin position="36"/>
        <end position="276"/>
    </location>
</feature>
<feature type="domain" description="4-O-methyl-glucuronoyl methylesterase-like" evidence="6">
    <location>
        <begin position="449"/>
        <end position="638"/>
    </location>
</feature>
<dbReference type="InterPro" id="IPR036514">
    <property type="entry name" value="SGNH_hydro_sf"/>
</dbReference>
<dbReference type="SUPFAM" id="SSF48208">
    <property type="entry name" value="Six-hairpin glycosidases"/>
    <property type="match status" value="1"/>
</dbReference>
<protein>
    <recommendedName>
        <fullName evidence="8">Alpha-L-rhamnosidase</fullName>
    </recommendedName>
</protein>
<dbReference type="Gene3D" id="3.40.50.1110">
    <property type="entry name" value="SGNH hydrolase"/>
    <property type="match status" value="1"/>
</dbReference>
<dbReference type="InterPro" id="IPR008928">
    <property type="entry name" value="6-hairpin_glycosidase_sf"/>
</dbReference>
<evidence type="ECO:0000259" key="4">
    <source>
        <dbReference type="Pfam" id="PF16227"/>
    </source>
</evidence>
<dbReference type="InterPro" id="IPR035396">
    <property type="entry name" value="Bac_rhamnosid6H"/>
</dbReference>
<evidence type="ECO:0000256" key="3">
    <source>
        <dbReference type="ARBA" id="ARBA00022801"/>
    </source>
</evidence>
<evidence type="ECO:0000259" key="5">
    <source>
        <dbReference type="Pfam" id="PF17389"/>
    </source>
</evidence>
<dbReference type="SMR" id="R9QZW5"/>
<dbReference type="GO" id="GO:0052689">
    <property type="term" value="F:carboxylic ester hydrolase activity"/>
    <property type="evidence" value="ECO:0007669"/>
    <property type="project" value="UniProtKB-KW"/>
</dbReference>
<dbReference type="Gene3D" id="3.40.50.1820">
    <property type="entry name" value="alpha/beta hydrolase"/>
    <property type="match status" value="1"/>
</dbReference>
<dbReference type="PANTHER" id="PTHR34987">
    <property type="entry name" value="C, PUTATIVE (AFU_ORTHOLOGUE AFUA_3G02880)-RELATED"/>
    <property type="match status" value="1"/>
</dbReference>
<evidence type="ECO:0000259" key="6">
    <source>
        <dbReference type="Pfam" id="PF22244"/>
    </source>
</evidence>
<dbReference type="Pfam" id="PF22244">
    <property type="entry name" value="GCE_fung"/>
    <property type="match status" value="1"/>
</dbReference>